<gene>
    <name evidence="1" type="ORF">L2E82_32238</name>
</gene>
<dbReference type="EMBL" id="CM042014">
    <property type="protein sequence ID" value="KAI3721232.1"/>
    <property type="molecule type" value="Genomic_DNA"/>
</dbReference>
<protein>
    <submittedName>
        <fullName evidence="1">Uncharacterized protein</fullName>
    </submittedName>
</protein>
<organism evidence="1 2">
    <name type="scientific">Cichorium intybus</name>
    <name type="common">Chicory</name>
    <dbReference type="NCBI Taxonomy" id="13427"/>
    <lineage>
        <taxon>Eukaryota</taxon>
        <taxon>Viridiplantae</taxon>
        <taxon>Streptophyta</taxon>
        <taxon>Embryophyta</taxon>
        <taxon>Tracheophyta</taxon>
        <taxon>Spermatophyta</taxon>
        <taxon>Magnoliopsida</taxon>
        <taxon>eudicotyledons</taxon>
        <taxon>Gunneridae</taxon>
        <taxon>Pentapetalae</taxon>
        <taxon>asterids</taxon>
        <taxon>campanulids</taxon>
        <taxon>Asterales</taxon>
        <taxon>Asteraceae</taxon>
        <taxon>Cichorioideae</taxon>
        <taxon>Cichorieae</taxon>
        <taxon>Cichoriinae</taxon>
        <taxon>Cichorium</taxon>
    </lineage>
</organism>
<comment type="caution">
    <text evidence="1">The sequence shown here is derived from an EMBL/GenBank/DDBJ whole genome shotgun (WGS) entry which is preliminary data.</text>
</comment>
<proteinExistence type="predicted"/>
<keyword evidence="2" id="KW-1185">Reference proteome</keyword>
<dbReference type="Proteomes" id="UP001055811">
    <property type="component" value="Linkage Group LG06"/>
</dbReference>
<reference evidence="1 2" key="2">
    <citation type="journal article" date="2022" name="Mol. Ecol. Resour.">
        <title>The genomes of chicory, endive, great burdock and yacon provide insights into Asteraceae paleo-polyploidization history and plant inulin production.</title>
        <authorList>
            <person name="Fan W."/>
            <person name="Wang S."/>
            <person name="Wang H."/>
            <person name="Wang A."/>
            <person name="Jiang F."/>
            <person name="Liu H."/>
            <person name="Zhao H."/>
            <person name="Xu D."/>
            <person name="Zhang Y."/>
        </authorList>
    </citation>
    <scope>NUCLEOTIDE SEQUENCE [LARGE SCALE GENOMIC DNA]</scope>
    <source>
        <strain evidence="2">cv. Punajuju</strain>
        <tissue evidence="1">Leaves</tissue>
    </source>
</reference>
<sequence>MEGSVLRIRGKKILENEHVKELQQVADPSVGVDPAVMLMQEGLAHILLVAKRLCISSEPVPFTTPPTSATIDLQHPFVHPHIRSASIPLQIPSLVVGLPSTATIPPPPNDHPTAIVATIEVGFVSNTDPGVEFLASNASLLLDISTTSVSPAATTTQLQTTVIASCLLRSDKYTSDLFLACDDKYPSDIGDFRCYKLRLLPVPTTT</sequence>
<accession>A0ACB9BFR8</accession>
<evidence type="ECO:0000313" key="1">
    <source>
        <dbReference type="EMBL" id="KAI3721232.1"/>
    </source>
</evidence>
<reference evidence="2" key="1">
    <citation type="journal article" date="2022" name="Mol. Ecol. Resour.">
        <title>The genomes of chicory, endive, great burdock and yacon provide insights into Asteraceae palaeo-polyploidization history and plant inulin production.</title>
        <authorList>
            <person name="Fan W."/>
            <person name="Wang S."/>
            <person name="Wang H."/>
            <person name="Wang A."/>
            <person name="Jiang F."/>
            <person name="Liu H."/>
            <person name="Zhao H."/>
            <person name="Xu D."/>
            <person name="Zhang Y."/>
        </authorList>
    </citation>
    <scope>NUCLEOTIDE SEQUENCE [LARGE SCALE GENOMIC DNA]</scope>
    <source>
        <strain evidence="2">cv. Punajuju</strain>
    </source>
</reference>
<name>A0ACB9BFR8_CICIN</name>
<evidence type="ECO:0000313" key="2">
    <source>
        <dbReference type="Proteomes" id="UP001055811"/>
    </source>
</evidence>